<protein>
    <submittedName>
        <fullName evidence="2">ASCH domain-containing protein</fullName>
    </submittedName>
</protein>
<dbReference type="PANTHER" id="PTHR39203:SF1">
    <property type="entry name" value="CYTOPLASMIC PROTEIN"/>
    <property type="match status" value="1"/>
</dbReference>
<reference evidence="2" key="1">
    <citation type="journal article" date="2020" name="mSystems">
        <title>Genome- and Community-Level Interaction Insights into Carbon Utilization and Element Cycling Functions of Hydrothermarchaeota in Hydrothermal Sediment.</title>
        <authorList>
            <person name="Zhou Z."/>
            <person name="Liu Y."/>
            <person name="Xu W."/>
            <person name="Pan J."/>
            <person name="Luo Z.H."/>
            <person name="Li M."/>
        </authorList>
    </citation>
    <scope>NUCLEOTIDE SEQUENCE [LARGE SCALE GENOMIC DNA]</scope>
    <source>
        <strain evidence="2">SpSt-418</strain>
    </source>
</reference>
<dbReference type="InterPro" id="IPR015947">
    <property type="entry name" value="PUA-like_sf"/>
</dbReference>
<dbReference type="InterPro" id="IPR007374">
    <property type="entry name" value="ASCH_domain"/>
</dbReference>
<dbReference type="AlphaFoldDB" id="A0A7C3PK03"/>
<dbReference type="CDD" id="cd06553">
    <property type="entry name" value="ASCH_Ef3133_like"/>
    <property type="match status" value="1"/>
</dbReference>
<name>A0A7C3PK03_9CYAN</name>
<sequence>MDAKQYWQEYLASQVESQASDAIYAVDQFGDSPDLAEELAQLVRSQIKTATCSALWEWETAGEALPEPGSKMVVLDGKGQPCCIIEITEVSIRAFNQVDAQFAYDEGEGDRSLASWRREHWKYFSRVLPQIGKAPSQTMLLVCERFQVIYQKDSIETID</sequence>
<comment type="caution">
    <text evidence="2">The sequence shown here is derived from an EMBL/GenBank/DDBJ whole genome shotgun (WGS) entry which is preliminary data.</text>
</comment>
<dbReference type="EMBL" id="DSRU01000269">
    <property type="protein sequence ID" value="HFM99716.1"/>
    <property type="molecule type" value="Genomic_DNA"/>
</dbReference>
<dbReference type="PANTHER" id="PTHR39203">
    <property type="entry name" value="CYTOPLASMIC PROTEIN-RELATED"/>
    <property type="match status" value="1"/>
</dbReference>
<organism evidence="2">
    <name type="scientific">Oscillatoriales cyanobacterium SpSt-418</name>
    <dbReference type="NCBI Taxonomy" id="2282169"/>
    <lineage>
        <taxon>Bacteria</taxon>
        <taxon>Bacillati</taxon>
        <taxon>Cyanobacteriota</taxon>
        <taxon>Cyanophyceae</taxon>
        <taxon>Oscillatoriophycideae</taxon>
        <taxon>Oscillatoriales</taxon>
    </lineage>
</organism>
<evidence type="ECO:0000259" key="1">
    <source>
        <dbReference type="SMART" id="SM01022"/>
    </source>
</evidence>
<proteinExistence type="predicted"/>
<feature type="domain" description="ASCH" evidence="1">
    <location>
        <begin position="27"/>
        <end position="150"/>
    </location>
</feature>
<dbReference type="InterPro" id="IPR009326">
    <property type="entry name" value="DUF984"/>
</dbReference>
<accession>A0A7C3PK03</accession>
<dbReference type="SUPFAM" id="SSF88697">
    <property type="entry name" value="PUA domain-like"/>
    <property type="match status" value="1"/>
</dbReference>
<dbReference type="PIRSF" id="PIRSF021320">
    <property type="entry name" value="DUF984"/>
    <property type="match status" value="1"/>
</dbReference>
<gene>
    <name evidence="2" type="ORF">ENR64_18570</name>
</gene>
<dbReference type="Gene3D" id="3.10.400.10">
    <property type="entry name" value="Sulfate adenylyltransferase"/>
    <property type="match status" value="1"/>
</dbReference>
<dbReference type="Pfam" id="PF04266">
    <property type="entry name" value="ASCH"/>
    <property type="match status" value="1"/>
</dbReference>
<dbReference type="SMART" id="SM01022">
    <property type="entry name" value="ASCH"/>
    <property type="match status" value="1"/>
</dbReference>
<evidence type="ECO:0000313" key="2">
    <source>
        <dbReference type="EMBL" id="HFM99716.1"/>
    </source>
</evidence>